<dbReference type="RefSeq" id="WP_121901176.1">
    <property type="nucleotide sequence ID" value="NZ_REFW01000002.1"/>
</dbReference>
<evidence type="ECO:0000256" key="8">
    <source>
        <dbReference type="SAM" id="Phobius"/>
    </source>
</evidence>
<dbReference type="Gene3D" id="3.10.20.310">
    <property type="entry name" value="membrane protein fhac"/>
    <property type="match status" value="1"/>
</dbReference>
<accession>A0A3M0G6H2</accession>
<dbReference type="PANTHER" id="PTHR37820:SF1">
    <property type="entry name" value="CELL DIVISION PROTEIN FTSQ"/>
    <property type="match status" value="1"/>
</dbReference>
<evidence type="ECO:0000256" key="4">
    <source>
        <dbReference type="ARBA" id="ARBA00022692"/>
    </source>
</evidence>
<keyword evidence="2" id="KW-1003">Cell membrane</keyword>
<proteinExistence type="predicted"/>
<evidence type="ECO:0000256" key="3">
    <source>
        <dbReference type="ARBA" id="ARBA00022618"/>
    </source>
</evidence>
<feature type="domain" description="POTRA" evidence="9">
    <location>
        <begin position="51"/>
        <end position="119"/>
    </location>
</feature>
<protein>
    <submittedName>
        <fullName evidence="10">FtsQ-type POTRA domain-containing protein</fullName>
    </submittedName>
</protein>
<dbReference type="InterPro" id="IPR013685">
    <property type="entry name" value="POTRA_FtsQ_type"/>
</dbReference>
<sequence>MSTTSPGEFAAALQEKKLRDRRRQLIRWGVGAGTLLLAAFLVWLLGFSPAFRVHSVTVSGTSLLRVDDVTAAAVVPMDTPILALDTGAIAARVRKLPAVRSVEVTRDLPTTVAISVVERAVAYQRVEGESFESVDADGVVFATSSSRSKGAMLAVTAGKDTRLLRDVATVVSHIPLALLPNVEKVQAQAVDRITLQLDDGDLVVWGSAEQSQLKADVLLALRLQVEDATLYDVSAPSYPTTK</sequence>
<dbReference type="Pfam" id="PF03799">
    <property type="entry name" value="FtsQ_DivIB_C"/>
    <property type="match status" value="1"/>
</dbReference>
<evidence type="ECO:0000256" key="7">
    <source>
        <dbReference type="ARBA" id="ARBA00023306"/>
    </source>
</evidence>
<evidence type="ECO:0000259" key="9">
    <source>
        <dbReference type="PROSITE" id="PS51779"/>
    </source>
</evidence>
<dbReference type="GO" id="GO:0005886">
    <property type="term" value="C:plasma membrane"/>
    <property type="evidence" value="ECO:0007669"/>
    <property type="project" value="TreeGrafter"/>
</dbReference>
<evidence type="ECO:0000313" key="10">
    <source>
        <dbReference type="EMBL" id="RMB59697.1"/>
    </source>
</evidence>
<evidence type="ECO:0000256" key="2">
    <source>
        <dbReference type="ARBA" id="ARBA00022475"/>
    </source>
</evidence>
<feature type="transmembrane region" description="Helical" evidence="8">
    <location>
        <begin position="25"/>
        <end position="46"/>
    </location>
</feature>
<dbReference type="PANTHER" id="PTHR37820">
    <property type="entry name" value="CELL DIVISION PROTEIN DIVIB"/>
    <property type="match status" value="1"/>
</dbReference>
<evidence type="ECO:0000256" key="1">
    <source>
        <dbReference type="ARBA" id="ARBA00004370"/>
    </source>
</evidence>
<keyword evidence="5 8" id="KW-1133">Transmembrane helix</keyword>
<comment type="subcellular location">
    <subcellularLocation>
        <location evidence="1">Membrane</location>
    </subcellularLocation>
</comment>
<gene>
    <name evidence="10" type="ORF">EAX62_08005</name>
</gene>
<comment type="caution">
    <text evidence="10">The sequence shown here is derived from an EMBL/GenBank/DDBJ whole genome shotgun (WGS) entry which is preliminary data.</text>
</comment>
<dbReference type="Pfam" id="PF08478">
    <property type="entry name" value="POTRA_1"/>
    <property type="match status" value="1"/>
</dbReference>
<organism evidence="10 11">
    <name type="scientific">Tessaracoccus antarcticus</name>
    <dbReference type="NCBI Taxonomy" id="2479848"/>
    <lineage>
        <taxon>Bacteria</taxon>
        <taxon>Bacillati</taxon>
        <taxon>Actinomycetota</taxon>
        <taxon>Actinomycetes</taxon>
        <taxon>Propionibacteriales</taxon>
        <taxon>Propionibacteriaceae</taxon>
        <taxon>Tessaracoccus</taxon>
    </lineage>
</organism>
<keyword evidence="11" id="KW-1185">Reference proteome</keyword>
<keyword evidence="7" id="KW-0131">Cell cycle</keyword>
<dbReference type="PROSITE" id="PS51779">
    <property type="entry name" value="POTRA"/>
    <property type="match status" value="1"/>
</dbReference>
<dbReference type="GO" id="GO:0051301">
    <property type="term" value="P:cell division"/>
    <property type="evidence" value="ECO:0007669"/>
    <property type="project" value="UniProtKB-KW"/>
</dbReference>
<dbReference type="InterPro" id="IPR034746">
    <property type="entry name" value="POTRA"/>
</dbReference>
<dbReference type="Proteomes" id="UP000275256">
    <property type="component" value="Unassembled WGS sequence"/>
</dbReference>
<dbReference type="OrthoDB" id="9790760at2"/>
<dbReference type="InterPro" id="IPR005548">
    <property type="entry name" value="Cell_div_FtsQ/DivIB_C"/>
</dbReference>
<keyword evidence="3" id="KW-0132">Cell division</keyword>
<keyword evidence="6 8" id="KW-0472">Membrane</keyword>
<evidence type="ECO:0000256" key="5">
    <source>
        <dbReference type="ARBA" id="ARBA00022989"/>
    </source>
</evidence>
<keyword evidence="4 8" id="KW-0812">Transmembrane</keyword>
<dbReference type="EMBL" id="REFW01000002">
    <property type="protein sequence ID" value="RMB59697.1"/>
    <property type="molecule type" value="Genomic_DNA"/>
</dbReference>
<evidence type="ECO:0000313" key="11">
    <source>
        <dbReference type="Proteomes" id="UP000275256"/>
    </source>
</evidence>
<dbReference type="AlphaFoldDB" id="A0A3M0G6H2"/>
<evidence type="ECO:0000256" key="6">
    <source>
        <dbReference type="ARBA" id="ARBA00023136"/>
    </source>
</evidence>
<dbReference type="InterPro" id="IPR050487">
    <property type="entry name" value="FtsQ_DivIB"/>
</dbReference>
<reference evidence="10 11" key="1">
    <citation type="submission" date="2018-10" db="EMBL/GenBank/DDBJ databases">
        <title>Tessaracoccus antarcticuss sp. nov., isolated from sediment.</title>
        <authorList>
            <person name="Zhou L.Y."/>
            <person name="Du Z.J."/>
        </authorList>
    </citation>
    <scope>NUCLEOTIDE SEQUENCE [LARGE SCALE GENOMIC DNA]</scope>
    <source>
        <strain evidence="10 11">JDX10</strain>
    </source>
</reference>
<name>A0A3M0G6H2_9ACTN</name>